<dbReference type="AlphaFoldDB" id="A0A1V9XWG2"/>
<dbReference type="SUPFAM" id="SSF50729">
    <property type="entry name" value="PH domain-like"/>
    <property type="match status" value="1"/>
</dbReference>
<keyword evidence="11" id="KW-0446">Lipid-binding</keyword>
<organism evidence="16 17">
    <name type="scientific">Tropilaelaps mercedesae</name>
    <dbReference type="NCBI Taxonomy" id="418985"/>
    <lineage>
        <taxon>Eukaryota</taxon>
        <taxon>Metazoa</taxon>
        <taxon>Ecdysozoa</taxon>
        <taxon>Arthropoda</taxon>
        <taxon>Chelicerata</taxon>
        <taxon>Arachnida</taxon>
        <taxon>Acari</taxon>
        <taxon>Parasitiformes</taxon>
        <taxon>Mesostigmata</taxon>
        <taxon>Gamasina</taxon>
        <taxon>Dermanyssoidea</taxon>
        <taxon>Laelapidae</taxon>
        <taxon>Tropilaelaps</taxon>
    </lineage>
</organism>
<evidence type="ECO:0000313" key="17">
    <source>
        <dbReference type="Proteomes" id="UP000192247"/>
    </source>
</evidence>
<dbReference type="FunFam" id="2.40.160.120:FF:000001">
    <property type="entry name" value="Oxysterol-binding protein"/>
    <property type="match status" value="1"/>
</dbReference>
<protein>
    <submittedName>
        <fullName evidence="16">Oxysterol-binding protein-related protein 6-like</fullName>
    </submittedName>
</protein>
<dbReference type="PROSITE" id="PS50003">
    <property type="entry name" value="PH_DOMAIN"/>
    <property type="match status" value="1"/>
</dbReference>
<dbReference type="SUPFAM" id="SSF144000">
    <property type="entry name" value="Oxysterol-binding protein-like"/>
    <property type="match status" value="1"/>
</dbReference>
<dbReference type="InParanoid" id="A0A1V9XWG2"/>
<accession>A0A1V9XWG2</accession>
<dbReference type="InterPro" id="IPR011993">
    <property type="entry name" value="PH-like_dom_sf"/>
</dbReference>
<dbReference type="PANTHER" id="PTHR10972:SF203">
    <property type="entry name" value="OXYSTEROL-BINDING PROTEIN HOMOLOG 3"/>
    <property type="match status" value="1"/>
</dbReference>
<keyword evidence="8" id="KW-0597">Phosphoprotein</keyword>
<evidence type="ECO:0000259" key="15">
    <source>
        <dbReference type="PROSITE" id="PS50003"/>
    </source>
</evidence>
<comment type="similarity">
    <text evidence="4">Belongs to the OSBP family.</text>
</comment>
<reference evidence="16 17" key="1">
    <citation type="journal article" date="2017" name="Gigascience">
        <title>Draft genome of the honey bee ectoparasitic mite, Tropilaelaps mercedesae, is shaped by the parasitic life history.</title>
        <authorList>
            <person name="Dong X."/>
            <person name="Armstrong S.D."/>
            <person name="Xia D."/>
            <person name="Makepeace B.L."/>
            <person name="Darby A.C."/>
            <person name="Kadowaki T."/>
        </authorList>
    </citation>
    <scope>NUCLEOTIDE SEQUENCE [LARGE SCALE GENOMIC DNA]</scope>
    <source>
        <strain evidence="16">Wuxi-XJTLU</strain>
    </source>
</reference>
<feature type="region of interest" description="Disordered" evidence="14">
    <location>
        <begin position="498"/>
        <end position="532"/>
    </location>
</feature>
<dbReference type="EMBL" id="MNPL01002986">
    <property type="protein sequence ID" value="OQR77844.1"/>
    <property type="molecule type" value="Genomic_DNA"/>
</dbReference>
<evidence type="ECO:0000256" key="5">
    <source>
        <dbReference type="ARBA" id="ARBA00022448"/>
    </source>
</evidence>
<evidence type="ECO:0000256" key="7">
    <source>
        <dbReference type="ARBA" id="ARBA00022490"/>
    </source>
</evidence>
<feature type="region of interest" description="Disordered" evidence="14">
    <location>
        <begin position="292"/>
        <end position="313"/>
    </location>
</feature>
<dbReference type="STRING" id="418985.A0A1V9XWG2"/>
<dbReference type="Pfam" id="PF01237">
    <property type="entry name" value="Oxysterol_BP"/>
    <property type="match status" value="1"/>
</dbReference>
<keyword evidence="9" id="KW-0256">Endoplasmic reticulum</keyword>
<dbReference type="GO" id="GO:0015485">
    <property type="term" value="F:cholesterol binding"/>
    <property type="evidence" value="ECO:0007669"/>
    <property type="project" value="TreeGrafter"/>
</dbReference>
<comment type="caution">
    <text evidence="16">The sequence shown here is derived from an EMBL/GenBank/DDBJ whole genome shotgun (WGS) entry which is preliminary data.</text>
</comment>
<evidence type="ECO:0000256" key="11">
    <source>
        <dbReference type="ARBA" id="ARBA00023121"/>
    </source>
</evidence>
<feature type="compositionally biased region" description="Basic residues" evidence="14">
    <location>
        <begin position="231"/>
        <end position="240"/>
    </location>
</feature>
<keyword evidence="10" id="KW-0445">Lipid transport</keyword>
<feature type="compositionally biased region" description="Acidic residues" evidence="14">
    <location>
        <begin position="500"/>
        <end position="511"/>
    </location>
</feature>
<dbReference type="Gene3D" id="2.30.29.30">
    <property type="entry name" value="Pleckstrin-homology domain (PH domain)/Phosphotyrosine-binding domain (PTB)"/>
    <property type="match status" value="1"/>
</dbReference>
<dbReference type="Proteomes" id="UP000192247">
    <property type="component" value="Unassembled WGS sequence"/>
</dbReference>
<comment type="subcellular location">
    <subcellularLocation>
        <location evidence="1">Cell membrane</location>
    </subcellularLocation>
    <subcellularLocation>
        <location evidence="2">Cytoplasm</location>
        <location evidence="2">Cytosol</location>
    </subcellularLocation>
    <subcellularLocation>
        <location evidence="3">Endoplasmic reticulum membrane</location>
    </subcellularLocation>
</comment>
<dbReference type="Gene3D" id="2.40.160.120">
    <property type="match status" value="1"/>
</dbReference>
<evidence type="ECO:0000256" key="8">
    <source>
        <dbReference type="ARBA" id="ARBA00022553"/>
    </source>
</evidence>
<keyword evidence="6" id="KW-1003">Cell membrane</keyword>
<dbReference type="GO" id="GO:0097038">
    <property type="term" value="C:perinuclear endoplasmic reticulum"/>
    <property type="evidence" value="ECO:0007669"/>
    <property type="project" value="TreeGrafter"/>
</dbReference>
<evidence type="ECO:0000256" key="9">
    <source>
        <dbReference type="ARBA" id="ARBA00022824"/>
    </source>
</evidence>
<feature type="region of interest" description="Disordered" evidence="14">
    <location>
        <begin position="223"/>
        <end position="262"/>
    </location>
</feature>
<dbReference type="GO" id="GO:0120015">
    <property type="term" value="F:sterol transfer activity"/>
    <property type="evidence" value="ECO:0007669"/>
    <property type="project" value="UniProtKB-ARBA"/>
</dbReference>
<keyword evidence="13" id="KW-0175">Coiled coil</keyword>
<keyword evidence="5" id="KW-0813">Transport</keyword>
<dbReference type="InterPro" id="IPR001849">
    <property type="entry name" value="PH_domain"/>
</dbReference>
<evidence type="ECO:0000313" key="16">
    <source>
        <dbReference type="EMBL" id="OQR77844.1"/>
    </source>
</evidence>
<dbReference type="InterPro" id="IPR041680">
    <property type="entry name" value="PH_8"/>
</dbReference>
<keyword evidence="7" id="KW-0963">Cytoplasm</keyword>
<evidence type="ECO:0000256" key="4">
    <source>
        <dbReference type="ARBA" id="ARBA00008842"/>
    </source>
</evidence>
<sequence>MSPADGRITPPLSVGTGSTVTGPAGVTVLTAPAPSGSSKAIQKKLHKAYKDDDWEVMRGLKPGETVPRDRPAKHEGYMMKRRKWPLKGWHRRFFFLENGVLSYAKNSGEMARGRSHGQIDLAIAFISYKAKDQRIDIDADEFIYHLKLKDQGSFDKWIEYISAHRRFKQQELAKYDTASPRSSAVVAADQRVLAWVMNTPAPVSVSDRLVALSKQLAVLEDSLHNFTVRPPPRKKPPRRQRREDDTNAGSAVTEEGSKDNAVTQESIQVGSGGSFLPPASHSPGAILSQLQTQQHDLSPHHPPKEECDRMSEMSVGLPSCGSASATLTVPECCPHPVPSNESTQIAQEFIENARHLLADLQALGGQLDSQQRRASLRHAPTHSPELDALRSTMSAYEQENIELKKLLAKVRAIVGDGDSKSAVGILQEAGPGAAVTTATTAALPVSPTAVSMAPPAAVRRLVHESSHETSSLLSTTEFYDAAEQLSVCVSSSEGSFCSEGDTEGEASDDGTEYNAPTRGAANGGAGGNAGVTTRRTKLPVVKPPNSDNGLWSLLYKNIGKDLSKVSMPVTINEPLNMLQRLCEELEYSELIDKAAETKDPLERMVHIAAFAVSGYASSYYRAGHKPFNPLLGETYECVREDKGFRVLSFVSEQVQHHPPVSACFADGPNFTFWQDIRMKTKFWGKSMEIMPVGLVHLQVSDSHYVWNKVTTCVHNLFSNNQRWADQYGEMKIEDITHKITCKLTFVKASYWSDKKHEVYGSVLDASKNAVHHLMGKWTEGIYCGPVASTARCVWRPGQMPEDYELYYGFSRFAMQLNELESDQEATLPPTDTRFRPDQRLLENGDIDGAETMKAQLEQSQRERRKLREERGEEYYPMWFKKVFDAKGEENWVYNNRYWEVKAHPSFKNFTFPEDIWGVDR</sequence>
<evidence type="ECO:0000256" key="6">
    <source>
        <dbReference type="ARBA" id="ARBA00022475"/>
    </source>
</evidence>
<keyword evidence="17" id="KW-1185">Reference proteome</keyword>
<name>A0A1V9XWG2_9ACAR</name>
<dbReference type="OrthoDB" id="416222at2759"/>
<dbReference type="GO" id="GO:0006699">
    <property type="term" value="P:bile acid biosynthetic process"/>
    <property type="evidence" value="ECO:0007669"/>
    <property type="project" value="UniProtKB-ARBA"/>
</dbReference>
<dbReference type="CDD" id="cd13287">
    <property type="entry name" value="PH_ORP3_ORP6_ORP7"/>
    <property type="match status" value="1"/>
</dbReference>
<dbReference type="SMART" id="SM00233">
    <property type="entry name" value="PH"/>
    <property type="match status" value="1"/>
</dbReference>
<dbReference type="FunFam" id="2.30.29.30:FF:000011">
    <property type="entry name" value="Oxysterol-binding protein"/>
    <property type="match status" value="1"/>
</dbReference>
<dbReference type="Pfam" id="PF15409">
    <property type="entry name" value="PH_8"/>
    <property type="match status" value="1"/>
</dbReference>
<feature type="coiled-coil region" evidence="13">
    <location>
        <begin position="386"/>
        <end position="413"/>
    </location>
</feature>
<evidence type="ECO:0000256" key="2">
    <source>
        <dbReference type="ARBA" id="ARBA00004514"/>
    </source>
</evidence>
<evidence type="ECO:0000256" key="13">
    <source>
        <dbReference type="SAM" id="Coils"/>
    </source>
</evidence>
<evidence type="ECO:0000256" key="14">
    <source>
        <dbReference type="SAM" id="MobiDB-lite"/>
    </source>
</evidence>
<dbReference type="InterPro" id="IPR037239">
    <property type="entry name" value="OSBP_sf"/>
</dbReference>
<dbReference type="InterPro" id="IPR000648">
    <property type="entry name" value="Oxysterol-bd"/>
</dbReference>
<dbReference type="GO" id="GO:0005634">
    <property type="term" value="C:nucleus"/>
    <property type="evidence" value="ECO:0007669"/>
    <property type="project" value="UniProtKB-ARBA"/>
</dbReference>
<keyword evidence="12" id="KW-0472">Membrane</keyword>
<evidence type="ECO:0000256" key="3">
    <source>
        <dbReference type="ARBA" id="ARBA00004586"/>
    </source>
</evidence>
<dbReference type="GO" id="GO:0005886">
    <property type="term" value="C:plasma membrane"/>
    <property type="evidence" value="ECO:0007669"/>
    <property type="project" value="UniProtKB-SubCell"/>
</dbReference>
<dbReference type="GO" id="GO:0005829">
    <property type="term" value="C:cytosol"/>
    <property type="evidence" value="ECO:0007669"/>
    <property type="project" value="UniProtKB-SubCell"/>
</dbReference>
<evidence type="ECO:0000256" key="10">
    <source>
        <dbReference type="ARBA" id="ARBA00023055"/>
    </source>
</evidence>
<dbReference type="PANTHER" id="PTHR10972">
    <property type="entry name" value="OXYSTEROL-BINDING PROTEIN-RELATED"/>
    <property type="match status" value="1"/>
</dbReference>
<evidence type="ECO:0000256" key="12">
    <source>
        <dbReference type="ARBA" id="ARBA00023136"/>
    </source>
</evidence>
<proteinExistence type="inferred from homology"/>
<dbReference type="GO" id="GO:0005789">
    <property type="term" value="C:endoplasmic reticulum membrane"/>
    <property type="evidence" value="ECO:0007669"/>
    <property type="project" value="UniProtKB-SubCell"/>
</dbReference>
<feature type="compositionally biased region" description="Basic and acidic residues" evidence="14">
    <location>
        <begin position="297"/>
        <end position="311"/>
    </location>
</feature>
<feature type="domain" description="PH" evidence="15">
    <location>
        <begin position="71"/>
        <end position="166"/>
    </location>
</feature>
<evidence type="ECO:0000256" key="1">
    <source>
        <dbReference type="ARBA" id="ARBA00004236"/>
    </source>
</evidence>
<gene>
    <name evidence="16" type="ORF">BIW11_06806</name>
</gene>
<feature type="region of interest" description="Disordered" evidence="14">
    <location>
        <begin position="1"/>
        <end position="40"/>
    </location>
</feature>
<dbReference type="Gene3D" id="3.30.70.3490">
    <property type="match status" value="1"/>
</dbReference>